<sequence>MKITYLGHSCFFVETSTTQLIIDPFLTGNPTATAKADDIRCDYVLISHGHCDHTGDALDIAKTNDAVIVSNHEICNFFAAQGAKVHNMNPGGAFKFPFGRVKLTIAHHSSSEDGSASDPLLPPYLGSPCGIIIEADGKRIYHAGDTALFLDMQLIGRAGLDLAMLPIGDNFTMGPEDAVDALDMLKPKAAIPMHYNTWPPIAQDASAFAAAAKQRGHLAHPLKPGESVTI</sequence>
<evidence type="ECO:0000256" key="2">
    <source>
        <dbReference type="HAMAP-Rule" id="MF_00457"/>
    </source>
</evidence>
<name>A0A2U8E7I0_9BACT</name>
<protein>
    <recommendedName>
        <fullName evidence="2">UPF0173 metal-dependent hydrolase CKA38_06985</fullName>
    </recommendedName>
</protein>
<dbReference type="RefSeq" id="WP_108826472.1">
    <property type="nucleotide sequence ID" value="NZ_CP023004.1"/>
</dbReference>
<proteinExistence type="inferred from homology"/>
<dbReference type="Proteomes" id="UP000244896">
    <property type="component" value="Chromosome"/>
</dbReference>
<reference evidence="4 5" key="1">
    <citation type="journal article" date="2018" name="Syst. Appl. Microbiol.">
        <title>Ereboglobus luteus gen. nov. sp. nov. from cockroach guts, and new insights into the oxygen relationship of the genera Opitutus and Didymococcus (Verrucomicrobia: Opitutaceae).</title>
        <authorList>
            <person name="Tegtmeier D."/>
            <person name="Belitz A."/>
            <person name="Radek R."/>
            <person name="Heimerl T."/>
            <person name="Brune A."/>
        </authorList>
    </citation>
    <scope>NUCLEOTIDE SEQUENCE [LARGE SCALE GENOMIC DNA]</scope>
    <source>
        <strain evidence="4 5">Ho45</strain>
    </source>
</reference>
<dbReference type="InterPro" id="IPR050114">
    <property type="entry name" value="UPF0173_UPF0282_UlaG_hydrolase"/>
</dbReference>
<organism evidence="4 5">
    <name type="scientific">Ereboglobus luteus</name>
    <dbReference type="NCBI Taxonomy" id="1796921"/>
    <lineage>
        <taxon>Bacteria</taxon>
        <taxon>Pseudomonadati</taxon>
        <taxon>Verrucomicrobiota</taxon>
        <taxon>Opitutia</taxon>
        <taxon>Opitutales</taxon>
        <taxon>Opitutaceae</taxon>
        <taxon>Ereboglobus</taxon>
    </lineage>
</organism>
<dbReference type="Gene3D" id="3.60.15.10">
    <property type="entry name" value="Ribonuclease Z/Hydroxyacylglutathione hydrolase-like"/>
    <property type="match status" value="1"/>
</dbReference>
<dbReference type="GO" id="GO:0016787">
    <property type="term" value="F:hydrolase activity"/>
    <property type="evidence" value="ECO:0007669"/>
    <property type="project" value="UniProtKB-UniRule"/>
</dbReference>
<evidence type="ECO:0000313" key="5">
    <source>
        <dbReference type="Proteomes" id="UP000244896"/>
    </source>
</evidence>
<dbReference type="InterPro" id="IPR001279">
    <property type="entry name" value="Metallo-B-lactamas"/>
</dbReference>
<dbReference type="AlphaFoldDB" id="A0A2U8E7I0"/>
<keyword evidence="5" id="KW-1185">Reference proteome</keyword>
<gene>
    <name evidence="4" type="ORF">CKA38_06985</name>
</gene>
<dbReference type="SUPFAM" id="SSF56281">
    <property type="entry name" value="Metallo-hydrolase/oxidoreductase"/>
    <property type="match status" value="1"/>
</dbReference>
<dbReference type="InterPro" id="IPR036866">
    <property type="entry name" value="RibonucZ/Hydroxyglut_hydro"/>
</dbReference>
<dbReference type="PANTHER" id="PTHR43546:SF3">
    <property type="entry name" value="UPF0173 METAL-DEPENDENT HYDROLASE MJ1163"/>
    <property type="match status" value="1"/>
</dbReference>
<keyword evidence="1 2" id="KW-0378">Hydrolase</keyword>
<evidence type="ECO:0000259" key="3">
    <source>
        <dbReference type="SMART" id="SM00849"/>
    </source>
</evidence>
<dbReference type="Pfam" id="PF13483">
    <property type="entry name" value="Lactamase_B_3"/>
    <property type="match status" value="1"/>
</dbReference>
<evidence type="ECO:0000256" key="1">
    <source>
        <dbReference type="ARBA" id="ARBA00022801"/>
    </source>
</evidence>
<comment type="similarity">
    <text evidence="2">Belongs to the UPF0173 family.</text>
</comment>
<dbReference type="KEGG" id="elut:CKA38_06985"/>
<accession>A0A2U8E7I0</accession>
<feature type="domain" description="Metallo-beta-lactamase" evidence="3">
    <location>
        <begin position="7"/>
        <end position="194"/>
    </location>
</feature>
<dbReference type="InterPro" id="IPR022877">
    <property type="entry name" value="UPF0173"/>
</dbReference>
<dbReference type="OrthoDB" id="9789133at2"/>
<evidence type="ECO:0000313" key="4">
    <source>
        <dbReference type="EMBL" id="AWI10574.1"/>
    </source>
</evidence>
<dbReference type="PANTHER" id="PTHR43546">
    <property type="entry name" value="UPF0173 METAL-DEPENDENT HYDROLASE MJ1163-RELATED"/>
    <property type="match status" value="1"/>
</dbReference>
<dbReference type="EMBL" id="CP023004">
    <property type="protein sequence ID" value="AWI10574.1"/>
    <property type="molecule type" value="Genomic_DNA"/>
</dbReference>
<dbReference type="HAMAP" id="MF_00457">
    <property type="entry name" value="UPF0173"/>
    <property type="match status" value="1"/>
</dbReference>
<dbReference type="NCBIfam" id="NF001911">
    <property type="entry name" value="PRK00685.1"/>
    <property type="match status" value="1"/>
</dbReference>
<dbReference type="SMART" id="SM00849">
    <property type="entry name" value="Lactamase_B"/>
    <property type="match status" value="1"/>
</dbReference>